<feature type="compositionally biased region" description="Low complexity" evidence="4">
    <location>
        <begin position="716"/>
        <end position="759"/>
    </location>
</feature>
<evidence type="ECO:0000256" key="4">
    <source>
        <dbReference type="SAM" id="MobiDB-lite"/>
    </source>
</evidence>
<dbReference type="Gene3D" id="3.20.20.80">
    <property type="entry name" value="Glycosidases"/>
    <property type="match status" value="1"/>
</dbReference>
<dbReference type="EC" id="3.2.1.196" evidence="6"/>
<dbReference type="Gene3D" id="2.60.40.1180">
    <property type="entry name" value="Golgi alpha-mannosidase II"/>
    <property type="match status" value="1"/>
</dbReference>
<comment type="caution">
    <text evidence="6">The sequence shown here is derived from an EMBL/GenBank/DDBJ whole genome shotgun (WGS) entry which is preliminary data.</text>
</comment>
<accession>A0ABU8XXQ2</accession>
<dbReference type="SMART" id="SM00642">
    <property type="entry name" value="Aamy"/>
    <property type="match status" value="1"/>
</dbReference>
<dbReference type="InterPro" id="IPR004193">
    <property type="entry name" value="Glyco_hydro_13_N"/>
</dbReference>
<sequence length="774" mass="87036">MIHITRRARIWPGRPYPLGATFDGRGVNFALFSANAEKVELCLFDPRGQRELERIVLPEYTDQVWHGYMPDVRPGQLYGYRVYGPYEPKRGHRFNPHKLLLDPYARQLVGHLHWSDAHFAYRIGSRRGDLSFDTRDNARGMPKCRVVDTAFTWGDDKLLHIPWHESVLYETHLRGFTMLHPAVPDQVRGTCAGFSLPEVIDHLRALGITAVEFLPIHAFVQDRHLIERGLTNYWGYNSIGFFAPEPRYLASGHIGELKTMVACLHDAGIEVMIDVVYNHTAEGNHMGPTLSFKGIDNASYYKLSPEDARFYWDSTGCGNTLNLSHPRVLQMVMDSLRYWVEEMHVDGFRFDLTSALARDPYAFDYGSGFLDAVRQDPVLSQVKLIAEPWDLGEGGYQVGGFPPGWSEWNGKFRDTVRRYWKGDPGQIQELASRITGSADMLMHQGRRPSASVNFITAHDGFTLADLVSYNEKHNEANGENNNDGINENDSWNCGAEGPTDDPEVLALRARQKRNMLTTLLLSQGVPMLLAGDEIGNTQHGNNNAYCQDNEIAWIKWGEADVELATFVQRLIRLRREHPVFRRPHFFRGQQIRGTATRDIVWLNAEGREQCSEDWHFPETRCLGFLLGGEAGELFYSIGGRQELDDGFIVLMNAFHEPISFTLPGPEFGKAWEVLIETARGAEAEGTRYDAGEDYPLEGRSLVVLIRRDRSLKAVRAEPTPTEPALALAATAPPLPGETAVTAPTTTEEPPAAVAPATEAIEQDEATSDKETAQE</sequence>
<feature type="region of interest" description="Disordered" evidence="4">
    <location>
        <begin position="714"/>
        <end position="774"/>
    </location>
</feature>
<evidence type="ECO:0000256" key="1">
    <source>
        <dbReference type="ARBA" id="ARBA00008061"/>
    </source>
</evidence>
<keyword evidence="7" id="KW-1185">Reference proteome</keyword>
<dbReference type="InterPro" id="IPR013780">
    <property type="entry name" value="Glyco_hydro_b"/>
</dbReference>
<keyword evidence="2 6" id="KW-0378">Hydrolase</keyword>
<keyword evidence="3 6" id="KW-0326">Glycosidase</keyword>
<dbReference type="RefSeq" id="WP_418161530.1">
    <property type="nucleotide sequence ID" value="NZ_JBBLZC010000032.1"/>
</dbReference>
<dbReference type="InterPro" id="IPR013783">
    <property type="entry name" value="Ig-like_fold"/>
</dbReference>
<dbReference type="Pfam" id="PF02922">
    <property type="entry name" value="CBM_48"/>
    <property type="match status" value="1"/>
</dbReference>
<dbReference type="Proteomes" id="UP001375743">
    <property type="component" value="Unassembled WGS sequence"/>
</dbReference>
<dbReference type="InterPro" id="IPR014756">
    <property type="entry name" value="Ig_E-set"/>
</dbReference>
<dbReference type="SUPFAM" id="SSF51445">
    <property type="entry name" value="(Trans)glycosidases"/>
    <property type="match status" value="1"/>
</dbReference>
<dbReference type="Gene3D" id="2.60.40.10">
    <property type="entry name" value="Immunoglobulins"/>
    <property type="match status" value="1"/>
</dbReference>
<dbReference type="SUPFAM" id="SSF81296">
    <property type="entry name" value="E set domains"/>
    <property type="match status" value="1"/>
</dbReference>
<dbReference type="NCBIfam" id="TIGR02100">
    <property type="entry name" value="glgX_debranch"/>
    <property type="match status" value="1"/>
</dbReference>
<evidence type="ECO:0000256" key="3">
    <source>
        <dbReference type="ARBA" id="ARBA00023295"/>
    </source>
</evidence>
<dbReference type="GO" id="GO:0120549">
    <property type="term" value="F:limit dextrin alpha-1,6-maltotetraose-hydrolase activity"/>
    <property type="evidence" value="ECO:0007669"/>
    <property type="project" value="UniProtKB-EC"/>
</dbReference>
<dbReference type="Pfam" id="PF00128">
    <property type="entry name" value="Alpha-amylase"/>
    <property type="match status" value="1"/>
</dbReference>
<evidence type="ECO:0000313" key="6">
    <source>
        <dbReference type="EMBL" id="MEK0085681.1"/>
    </source>
</evidence>
<dbReference type="InterPro" id="IPR044505">
    <property type="entry name" value="GlgX_Isoamylase_N_E_set"/>
</dbReference>
<comment type="similarity">
    <text evidence="1">Belongs to the glycosyl hydrolase 13 family.</text>
</comment>
<dbReference type="InterPro" id="IPR006047">
    <property type="entry name" value="GH13_cat_dom"/>
</dbReference>
<evidence type="ECO:0000259" key="5">
    <source>
        <dbReference type="SMART" id="SM00642"/>
    </source>
</evidence>
<proteinExistence type="inferred from homology"/>
<name>A0ABU8XXQ2_9PROT</name>
<dbReference type="SUPFAM" id="SSF51011">
    <property type="entry name" value="Glycosyl hydrolase domain"/>
    <property type="match status" value="1"/>
</dbReference>
<dbReference type="InterPro" id="IPR017853">
    <property type="entry name" value="GH"/>
</dbReference>
<dbReference type="EMBL" id="JBBLZC010000032">
    <property type="protein sequence ID" value="MEK0085681.1"/>
    <property type="molecule type" value="Genomic_DNA"/>
</dbReference>
<organism evidence="6 7">
    <name type="scientific">Benzoatithermus flavus</name>
    <dbReference type="NCBI Taxonomy" id="3108223"/>
    <lineage>
        <taxon>Bacteria</taxon>
        <taxon>Pseudomonadati</taxon>
        <taxon>Pseudomonadota</taxon>
        <taxon>Alphaproteobacteria</taxon>
        <taxon>Geminicoccales</taxon>
        <taxon>Geminicoccaceae</taxon>
        <taxon>Benzoatithermus</taxon>
    </lineage>
</organism>
<evidence type="ECO:0000256" key="2">
    <source>
        <dbReference type="ARBA" id="ARBA00022801"/>
    </source>
</evidence>
<protein>
    <submittedName>
        <fullName evidence="6">Glycogen debranching protein GlgX</fullName>
        <ecNumber evidence="6">3.2.1.196</ecNumber>
    </submittedName>
</protein>
<dbReference type="CDD" id="cd11326">
    <property type="entry name" value="AmyAc_Glg_debranch"/>
    <property type="match status" value="1"/>
</dbReference>
<dbReference type="CDD" id="cd02856">
    <property type="entry name" value="E_set_GDE_Isoamylase_N"/>
    <property type="match status" value="1"/>
</dbReference>
<evidence type="ECO:0000313" key="7">
    <source>
        <dbReference type="Proteomes" id="UP001375743"/>
    </source>
</evidence>
<gene>
    <name evidence="6" type="primary">glgX</name>
    <name evidence="6" type="ORF">U1T56_21220</name>
</gene>
<reference evidence="6 7" key="1">
    <citation type="submission" date="2024-01" db="EMBL/GenBank/DDBJ databases">
        <title>Multi-omics insights into the function and evolution of sodium benzoate biodegradation pathways in Benzoatithermus flavus gen. nov., sp. nov. from hot spring.</title>
        <authorList>
            <person name="Hu C.-J."/>
            <person name="Li W.-J."/>
        </authorList>
    </citation>
    <scope>NUCLEOTIDE SEQUENCE [LARGE SCALE GENOMIC DNA]</scope>
    <source>
        <strain evidence="6 7">SYSU G07066</strain>
    </source>
</reference>
<feature type="domain" description="Glycosyl hydrolase family 13 catalytic" evidence="5">
    <location>
        <begin position="170"/>
        <end position="574"/>
    </location>
</feature>
<dbReference type="InterPro" id="IPR011837">
    <property type="entry name" value="Glycogen_debranch_GlgX"/>
</dbReference>
<dbReference type="PANTHER" id="PTHR43002">
    <property type="entry name" value="GLYCOGEN DEBRANCHING ENZYME"/>
    <property type="match status" value="1"/>
</dbReference>